<evidence type="ECO:0000313" key="2">
    <source>
        <dbReference type="Proteomes" id="UP000235460"/>
    </source>
</evidence>
<proteinExistence type="predicted"/>
<organism evidence="1 2">
    <name type="scientific">Thermodesulfobacterium geofontis</name>
    <dbReference type="NCBI Taxonomy" id="1295609"/>
    <lineage>
        <taxon>Bacteria</taxon>
        <taxon>Pseudomonadati</taxon>
        <taxon>Thermodesulfobacteriota</taxon>
        <taxon>Thermodesulfobacteria</taxon>
        <taxon>Thermodesulfobacteriales</taxon>
        <taxon>Thermodesulfobacteriaceae</taxon>
        <taxon>Thermodesulfobacterium</taxon>
    </lineage>
</organism>
<sequence length="88" mass="10389">MKFLRPFCGIKKFKNFPLLPETCQFCSFLRFSIPKELKSFENFVRFLKENLKEEPLRVKRILSPCGKLKIEKETTDSISWEKISGSVL</sequence>
<comment type="caution">
    <text evidence="1">The sequence shown here is derived from an EMBL/GenBank/DDBJ whole genome shotgun (WGS) entry which is preliminary data.</text>
</comment>
<gene>
    <name evidence="1" type="ORF">C0190_03665</name>
</gene>
<name>A0A2N7PNR9_9BACT</name>
<reference evidence="1 2" key="1">
    <citation type="submission" date="2018-01" db="EMBL/GenBank/DDBJ databases">
        <title>Metagenomic assembled genomes from two thermal pools in the Uzon Caldera, Kamchatka, Russia.</title>
        <authorList>
            <person name="Wilkins L."/>
            <person name="Ettinger C."/>
        </authorList>
    </citation>
    <scope>NUCLEOTIDE SEQUENCE [LARGE SCALE GENOMIC DNA]</scope>
    <source>
        <strain evidence="1">ZAV-08</strain>
    </source>
</reference>
<protein>
    <submittedName>
        <fullName evidence="1">Uncharacterized protein</fullName>
    </submittedName>
</protein>
<dbReference type="EMBL" id="PNIK01000056">
    <property type="protein sequence ID" value="PMP67241.1"/>
    <property type="molecule type" value="Genomic_DNA"/>
</dbReference>
<dbReference type="Proteomes" id="UP000235460">
    <property type="component" value="Unassembled WGS sequence"/>
</dbReference>
<dbReference type="AlphaFoldDB" id="A0A2N7PNR9"/>
<evidence type="ECO:0000313" key="1">
    <source>
        <dbReference type="EMBL" id="PMP67241.1"/>
    </source>
</evidence>
<accession>A0A2N7PNR9</accession>